<dbReference type="EMBL" id="CP045226">
    <property type="protein sequence ID" value="QFS43857.1"/>
    <property type="molecule type" value="Genomic_DNA"/>
</dbReference>
<dbReference type="Proteomes" id="UP000326678">
    <property type="component" value="Chromosome Gxm1"/>
</dbReference>
<sequence>MLKYAPILIRYKFSSYAEKCKSRGVSQYCVTFASFGHYSTSGSYEVHPKS</sequence>
<name>A0A5P8VTZ8_9NOSO</name>
<evidence type="ECO:0000313" key="1">
    <source>
        <dbReference type="EMBL" id="QFS43857.1"/>
    </source>
</evidence>
<protein>
    <submittedName>
        <fullName evidence="1">Uncharacterized protein</fullName>
    </submittedName>
</protein>
<reference evidence="1 2" key="1">
    <citation type="submission" date="2019-10" db="EMBL/GenBank/DDBJ databases">
        <title>Genomic and transcriptomic insights into the perfect genentic adaptation of a filamentous nitrogen-fixing cyanobacterium to rice fields.</title>
        <authorList>
            <person name="Chen Z."/>
        </authorList>
    </citation>
    <scope>NUCLEOTIDE SEQUENCE [LARGE SCALE GENOMIC DNA]</scope>
    <source>
        <strain evidence="1">CCNUC1</strain>
    </source>
</reference>
<accession>A0A5P8VTZ8</accession>
<dbReference type="AlphaFoldDB" id="A0A5P8VTZ8"/>
<gene>
    <name evidence="1" type="ORF">GXM_01330</name>
</gene>
<evidence type="ECO:0000313" key="2">
    <source>
        <dbReference type="Proteomes" id="UP000326678"/>
    </source>
</evidence>
<dbReference type="KEGG" id="nsh:GXM_01330"/>
<proteinExistence type="predicted"/>
<organism evidence="1 2">
    <name type="scientific">Nostoc sphaeroides CCNUC1</name>
    <dbReference type="NCBI Taxonomy" id="2653204"/>
    <lineage>
        <taxon>Bacteria</taxon>
        <taxon>Bacillati</taxon>
        <taxon>Cyanobacteriota</taxon>
        <taxon>Cyanophyceae</taxon>
        <taxon>Nostocales</taxon>
        <taxon>Nostocaceae</taxon>
        <taxon>Nostoc</taxon>
    </lineage>
</organism>
<keyword evidence="2" id="KW-1185">Reference proteome</keyword>